<evidence type="ECO:0000256" key="7">
    <source>
        <dbReference type="ARBA" id="ARBA00022692"/>
    </source>
</evidence>
<keyword evidence="17" id="KW-0804">Transcription</keyword>
<evidence type="ECO:0000256" key="3">
    <source>
        <dbReference type="ARBA" id="ARBA00004906"/>
    </source>
</evidence>
<dbReference type="PROSITE" id="PS50888">
    <property type="entry name" value="BHLH"/>
    <property type="match status" value="1"/>
</dbReference>
<comment type="similarity">
    <text evidence="4">Belongs to the pex2/pex10/pex12 family.</text>
</comment>
<evidence type="ECO:0000313" key="20">
    <source>
        <dbReference type="EMBL" id="PHT47321.1"/>
    </source>
</evidence>
<gene>
    <name evidence="20" type="ORF">CQW23_11529</name>
</gene>
<keyword evidence="10" id="KW-0833">Ubl conjugation pathway</keyword>
<comment type="subcellular location">
    <subcellularLocation>
        <location evidence="1">Nucleus</location>
    </subcellularLocation>
    <subcellularLocation>
        <location evidence="2">Peroxisome membrane</location>
        <topology evidence="2">Multi-pass membrane protein</topology>
    </subcellularLocation>
</comment>
<evidence type="ECO:0000256" key="2">
    <source>
        <dbReference type="ARBA" id="ARBA00004585"/>
    </source>
</evidence>
<keyword evidence="15" id="KW-0472">Membrane</keyword>
<evidence type="ECO:0000256" key="4">
    <source>
        <dbReference type="ARBA" id="ARBA00008704"/>
    </source>
</evidence>
<dbReference type="STRING" id="33114.A0A2G2WQ44"/>
<dbReference type="InterPro" id="IPR036638">
    <property type="entry name" value="HLH_DNA-bd_sf"/>
</dbReference>
<evidence type="ECO:0000256" key="11">
    <source>
        <dbReference type="ARBA" id="ARBA00022833"/>
    </source>
</evidence>
<dbReference type="CDD" id="cd11393">
    <property type="entry name" value="bHLH_AtbHLH_like"/>
    <property type="match status" value="1"/>
</dbReference>
<keyword evidence="14" id="KW-0805">Transcription regulation</keyword>
<evidence type="ECO:0000256" key="17">
    <source>
        <dbReference type="ARBA" id="ARBA00023163"/>
    </source>
</evidence>
<accession>A0A2G2WQ44</accession>
<dbReference type="GO" id="GO:0016740">
    <property type="term" value="F:transferase activity"/>
    <property type="evidence" value="ECO:0007669"/>
    <property type="project" value="UniProtKB-KW"/>
</dbReference>
<keyword evidence="16" id="KW-0576">Peroxisome</keyword>
<evidence type="ECO:0000259" key="19">
    <source>
        <dbReference type="PROSITE" id="PS50888"/>
    </source>
</evidence>
<dbReference type="PANTHER" id="PTHR48178">
    <property type="entry name" value="PEROXISOME BIOGENESIS FACTOR 2"/>
    <property type="match status" value="1"/>
</dbReference>
<keyword evidence="12" id="KW-0653">Protein transport</keyword>
<keyword evidence="13" id="KW-1133">Transmembrane helix</keyword>
<keyword evidence="11" id="KW-0862">Zinc</keyword>
<protein>
    <submittedName>
        <fullName evidence="20">Transcription factor bHLH68</fullName>
    </submittedName>
</protein>
<evidence type="ECO:0000256" key="15">
    <source>
        <dbReference type="ARBA" id="ARBA00023136"/>
    </source>
</evidence>
<dbReference type="PANTHER" id="PTHR48178:SF1">
    <property type="entry name" value="PEROXISOME BIOGENESIS FACTOR 2"/>
    <property type="match status" value="1"/>
</dbReference>
<dbReference type="GO" id="GO:0005778">
    <property type="term" value="C:peroxisomal membrane"/>
    <property type="evidence" value="ECO:0007669"/>
    <property type="project" value="UniProtKB-SubCell"/>
</dbReference>
<dbReference type="InterPro" id="IPR011598">
    <property type="entry name" value="bHLH_dom"/>
</dbReference>
<dbReference type="Gene3D" id="4.10.280.10">
    <property type="entry name" value="Helix-loop-helix DNA-binding domain"/>
    <property type="match status" value="1"/>
</dbReference>
<keyword evidence="18" id="KW-0539">Nucleus</keyword>
<evidence type="ECO:0000256" key="13">
    <source>
        <dbReference type="ARBA" id="ARBA00022989"/>
    </source>
</evidence>
<dbReference type="Proteomes" id="UP000224567">
    <property type="component" value="Unassembled WGS sequence"/>
</dbReference>
<reference evidence="21" key="2">
    <citation type="journal article" date="2017" name="J. Anim. Genet.">
        <title>Multiple reference genome sequences of hot pepper reveal the massive evolution of plant disease resistance genes by retroduplication.</title>
        <authorList>
            <person name="Kim S."/>
            <person name="Park J."/>
            <person name="Yeom S.-I."/>
            <person name="Kim Y.-M."/>
            <person name="Seo E."/>
            <person name="Kim K.-T."/>
            <person name="Kim M.-S."/>
            <person name="Lee J.M."/>
            <person name="Cheong K."/>
            <person name="Shin H.-S."/>
            <person name="Kim S.-B."/>
            <person name="Han K."/>
            <person name="Lee J."/>
            <person name="Park M."/>
            <person name="Lee H.-A."/>
            <person name="Lee H.-Y."/>
            <person name="Lee Y."/>
            <person name="Oh S."/>
            <person name="Lee J.H."/>
            <person name="Choi E."/>
            <person name="Choi E."/>
            <person name="Lee S.E."/>
            <person name="Jeon J."/>
            <person name="Kim H."/>
            <person name="Choi G."/>
            <person name="Song H."/>
            <person name="Lee J."/>
            <person name="Lee S.-C."/>
            <person name="Kwon J.-K."/>
            <person name="Lee H.-Y."/>
            <person name="Koo N."/>
            <person name="Hong Y."/>
            <person name="Kim R.W."/>
            <person name="Kang W.-H."/>
            <person name="Huh J.H."/>
            <person name="Kang B.-C."/>
            <person name="Yang T.-J."/>
            <person name="Lee Y.-H."/>
            <person name="Bennetzen J.L."/>
            <person name="Choi D."/>
        </authorList>
    </citation>
    <scope>NUCLEOTIDE SEQUENCE [LARGE SCALE GENOMIC DNA]</scope>
    <source>
        <strain evidence="21">cv. PBC81</strain>
    </source>
</reference>
<evidence type="ECO:0000256" key="18">
    <source>
        <dbReference type="ARBA" id="ARBA00023242"/>
    </source>
</evidence>
<evidence type="ECO:0000256" key="14">
    <source>
        <dbReference type="ARBA" id="ARBA00023015"/>
    </source>
</evidence>
<reference evidence="20 21" key="1">
    <citation type="journal article" date="2017" name="Genome Biol.">
        <title>New reference genome sequences of hot pepper reveal the massive evolution of plant disease-resistance genes by retroduplication.</title>
        <authorList>
            <person name="Kim S."/>
            <person name="Park J."/>
            <person name="Yeom S.I."/>
            <person name="Kim Y.M."/>
            <person name="Seo E."/>
            <person name="Kim K.T."/>
            <person name="Kim M.S."/>
            <person name="Lee J.M."/>
            <person name="Cheong K."/>
            <person name="Shin H.S."/>
            <person name="Kim S.B."/>
            <person name="Han K."/>
            <person name="Lee J."/>
            <person name="Park M."/>
            <person name="Lee H.A."/>
            <person name="Lee H.Y."/>
            <person name="Lee Y."/>
            <person name="Oh S."/>
            <person name="Lee J.H."/>
            <person name="Choi E."/>
            <person name="Choi E."/>
            <person name="Lee S.E."/>
            <person name="Jeon J."/>
            <person name="Kim H."/>
            <person name="Choi G."/>
            <person name="Song H."/>
            <person name="Lee J."/>
            <person name="Lee S.C."/>
            <person name="Kwon J.K."/>
            <person name="Lee H.Y."/>
            <person name="Koo N."/>
            <person name="Hong Y."/>
            <person name="Kim R.W."/>
            <person name="Kang W.H."/>
            <person name="Huh J.H."/>
            <person name="Kang B.C."/>
            <person name="Yang T.J."/>
            <person name="Lee Y.H."/>
            <person name="Bennetzen J.L."/>
            <person name="Choi D."/>
        </authorList>
    </citation>
    <scope>NUCLEOTIDE SEQUENCE [LARGE SCALE GENOMIC DNA]</scope>
    <source>
        <strain evidence="21">cv. PBC81</strain>
    </source>
</reference>
<sequence length="324" mass="36495">MLSIRPLSRGPRLLRGPHRTEIRVLFVVDDVSGRKPFQWRFSIWVDKPTPGNALMNLRYKDERAVEVRGKGIVALLLPLLNSSLVKNFLRPFSKDKTSDSSVDDTLCRIYQRKPTIQFLAIPCLHRAGLSCDQEKSDISQFQHQYKKLEDWEEIQNLNSIHNNNNNNTPCSSNFRVPVVDVVKPEMVGQLLYGNYQDLPATSSPASSCVTTNLGHSNIFNFSPPPNKITTTNKVVEPKHQHHPDHSSEVRKEKLGDRITALHQLVSPFGKTDTASVLSEGIGYIRFLQAQIQALSSPYMGNVAGSMGHTHQQSVRALLLLHIFQ</sequence>
<dbReference type="GO" id="GO:0016558">
    <property type="term" value="P:protein import into peroxisome matrix"/>
    <property type="evidence" value="ECO:0007669"/>
    <property type="project" value="InterPro"/>
</dbReference>
<dbReference type="EMBL" id="MLFT02000005">
    <property type="protein sequence ID" value="PHT47321.1"/>
    <property type="molecule type" value="Genomic_DNA"/>
</dbReference>
<keyword evidence="8" id="KW-0479">Metal-binding</keyword>
<dbReference type="GO" id="GO:0008270">
    <property type="term" value="F:zinc ion binding"/>
    <property type="evidence" value="ECO:0007669"/>
    <property type="project" value="UniProtKB-KW"/>
</dbReference>
<dbReference type="GO" id="GO:0046983">
    <property type="term" value="F:protein dimerization activity"/>
    <property type="evidence" value="ECO:0007669"/>
    <property type="project" value="InterPro"/>
</dbReference>
<evidence type="ECO:0000256" key="10">
    <source>
        <dbReference type="ARBA" id="ARBA00022786"/>
    </source>
</evidence>
<keyword evidence="21" id="KW-1185">Reference proteome</keyword>
<keyword evidence="6" id="KW-0808">Transferase</keyword>
<dbReference type="AlphaFoldDB" id="A0A2G2WQ44"/>
<dbReference type="OrthoDB" id="1839773at2759"/>
<dbReference type="GO" id="GO:0005634">
    <property type="term" value="C:nucleus"/>
    <property type="evidence" value="ECO:0007669"/>
    <property type="project" value="UniProtKB-SubCell"/>
</dbReference>
<evidence type="ECO:0000313" key="21">
    <source>
        <dbReference type="Proteomes" id="UP000224567"/>
    </source>
</evidence>
<evidence type="ECO:0000256" key="5">
    <source>
        <dbReference type="ARBA" id="ARBA00022448"/>
    </source>
</evidence>
<keyword evidence="5" id="KW-0813">Transport</keyword>
<evidence type="ECO:0000256" key="16">
    <source>
        <dbReference type="ARBA" id="ARBA00023140"/>
    </source>
</evidence>
<keyword evidence="9" id="KW-0863">Zinc-finger</keyword>
<proteinExistence type="inferred from homology"/>
<feature type="domain" description="BHLH" evidence="19">
    <location>
        <begin position="238"/>
        <end position="287"/>
    </location>
</feature>
<evidence type="ECO:0000256" key="1">
    <source>
        <dbReference type="ARBA" id="ARBA00004123"/>
    </source>
</evidence>
<evidence type="ECO:0000256" key="8">
    <source>
        <dbReference type="ARBA" id="ARBA00022723"/>
    </source>
</evidence>
<evidence type="ECO:0000256" key="12">
    <source>
        <dbReference type="ARBA" id="ARBA00022927"/>
    </source>
</evidence>
<organism evidence="20 21">
    <name type="scientific">Capsicum baccatum</name>
    <name type="common">Peruvian pepper</name>
    <dbReference type="NCBI Taxonomy" id="33114"/>
    <lineage>
        <taxon>Eukaryota</taxon>
        <taxon>Viridiplantae</taxon>
        <taxon>Streptophyta</taxon>
        <taxon>Embryophyta</taxon>
        <taxon>Tracheophyta</taxon>
        <taxon>Spermatophyta</taxon>
        <taxon>Magnoliopsida</taxon>
        <taxon>eudicotyledons</taxon>
        <taxon>Gunneridae</taxon>
        <taxon>Pentapetalae</taxon>
        <taxon>asterids</taxon>
        <taxon>lamiids</taxon>
        <taxon>Solanales</taxon>
        <taxon>Solanaceae</taxon>
        <taxon>Solanoideae</taxon>
        <taxon>Capsiceae</taxon>
        <taxon>Capsicum</taxon>
    </lineage>
</organism>
<dbReference type="InterPro" id="IPR045239">
    <property type="entry name" value="bHLH95_bHLH"/>
</dbReference>
<evidence type="ECO:0000256" key="6">
    <source>
        <dbReference type="ARBA" id="ARBA00022679"/>
    </source>
</evidence>
<evidence type="ECO:0000256" key="9">
    <source>
        <dbReference type="ARBA" id="ARBA00022771"/>
    </source>
</evidence>
<dbReference type="InterPro" id="IPR025654">
    <property type="entry name" value="PEX2/10"/>
</dbReference>
<comment type="caution">
    <text evidence="20">The sequence shown here is derived from an EMBL/GenBank/DDBJ whole genome shotgun (WGS) entry which is preliminary data.</text>
</comment>
<name>A0A2G2WQ44_CAPBA</name>
<comment type="pathway">
    <text evidence="3">Protein modification; protein ubiquitination.</text>
</comment>
<keyword evidence="7" id="KW-0812">Transmembrane</keyword>
<dbReference type="SUPFAM" id="SSF47459">
    <property type="entry name" value="HLH, helix-loop-helix DNA-binding domain"/>
    <property type="match status" value="1"/>
</dbReference>